<evidence type="ECO:0000256" key="1">
    <source>
        <dbReference type="ARBA" id="ARBA00022801"/>
    </source>
</evidence>
<proteinExistence type="predicted"/>
<gene>
    <name evidence="2" type="ORF">HMI49_10735</name>
</gene>
<comment type="caution">
    <text evidence="2">The sequence shown here is derived from an EMBL/GenBank/DDBJ whole genome shotgun (WGS) entry which is preliminary data.</text>
</comment>
<keyword evidence="1" id="KW-0378">Hydrolase</keyword>
<evidence type="ECO:0000313" key="2">
    <source>
        <dbReference type="EMBL" id="NOK33674.1"/>
    </source>
</evidence>
<reference evidence="2 3" key="1">
    <citation type="submission" date="2020-05" db="EMBL/GenBank/DDBJ databases">
        <authorList>
            <person name="Whitworth D."/>
        </authorList>
    </citation>
    <scope>NUCLEOTIDE SEQUENCE [LARGE SCALE GENOMIC DNA]</scope>
    <source>
        <strain evidence="2 3">AB043B</strain>
    </source>
</reference>
<dbReference type="AlphaFoldDB" id="A0A7Y4KIQ4"/>
<dbReference type="EMBL" id="JABFJV010000044">
    <property type="protein sequence ID" value="NOK33674.1"/>
    <property type="molecule type" value="Genomic_DNA"/>
</dbReference>
<name>A0A7Y4KIQ4_9BACT</name>
<protein>
    <submittedName>
        <fullName evidence="2">Uncharacterized protein</fullName>
    </submittedName>
</protein>
<dbReference type="Gene3D" id="3.75.10.10">
    <property type="entry name" value="L-arginine/glycine Amidinotransferase, Chain A"/>
    <property type="match status" value="1"/>
</dbReference>
<dbReference type="Pfam" id="PF04371">
    <property type="entry name" value="PAD_porph"/>
    <property type="match status" value="1"/>
</dbReference>
<dbReference type="GO" id="GO:0004668">
    <property type="term" value="F:protein-arginine deiminase activity"/>
    <property type="evidence" value="ECO:0007669"/>
    <property type="project" value="InterPro"/>
</dbReference>
<organism evidence="2 3">
    <name type="scientific">Corallococcus exercitus</name>
    <dbReference type="NCBI Taxonomy" id="2316736"/>
    <lineage>
        <taxon>Bacteria</taxon>
        <taxon>Pseudomonadati</taxon>
        <taxon>Myxococcota</taxon>
        <taxon>Myxococcia</taxon>
        <taxon>Myxococcales</taxon>
        <taxon>Cystobacterineae</taxon>
        <taxon>Myxococcaceae</taxon>
        <taxon>Corallococcus</taxon>
    </lineage>
</organism>
<keyword evidence="3" id="KW-1185">Reference proteome</keyword>
<accession>A0A7Y4KIQ4</accession>
<dbReference type="RefSeq" id="WP_171434442.1">
    <property type="nucleotide sequence ID" value="NZ_JABFJV010000044.1"/>
</dbReference>
<sequence>MGDDAVNAGILDRNARRLADLGYDVVRIPMPTPYCQDAGDTCVGSPERIRECDGTNERVWATYLNSIRLGDVMAVPVYRHVPPSQAWRHHGQEQEALATYQWALDREFGAGAVKVVPIPSDTAIPCQGALHCLTKTFPKTLR</sequence>
<dbReference type="Proteomes" id="UP000563426">
    <property type="component" value="Unassembled WGS sequence"/>
</dbReference>
<dbReference type="SUPFAM" id="SSF55909">
    <property type="entry name" value="Pentein"/>
    <property type="match status" value="1"/>
</dbReference>
<dbReference type="InterPro" id="IPR007466">
    <property type="entry name" value="Peptidyl-Arg-deiminase_porph"/>
</dbReference>
<dbReference type="GO" id="GO:0009446">
    <property type="term" value="P:putrescine biosynthetic process"/>
    <property type="evidence" value="ECO:0007669"/>
    <property type="project" value="InterPro"/>
</dbReference>
<evidence type="ECO:0000313" key="3">
    <source>
        <dbReference type="Proteomes" id="UP000563426"/>
    </source>
</evidence>